<keyword evidence="4" id="KW-0807">Transducer</keyword>
<name>A0A368X8X6_9BURK</name>
<dbReference type="SUPFAM" id="SSF58104">
    <property type="entry name" value="Methyl-accepting chemotaxis protein (MCP) signaling domain"/>
    <property type="match status" value="1"/>
</dbReference>
<keyword evidence="9" id="KW-1185">Reference proteome</keyword>
<gene>
    <name evidence="8" type="ORF">DES41_11536</name>
</gene>
<dbReference type="InterPro" id="IPR004089">
    <property type="entry name" value="MCPsignal_dom"/>
</dbReference>
<dbReference type="GO" id="GO:0006935">
    <property type="term" value="P:chemotaxis"/>
    <property type="evidence" value="ECO:0007669"/>
    <property type="project" value="InterPro"/>
</dbReference>
<reference evidence="8 9" key="1">
    <citation type="submission" date="2018-07" db="EMBL/GenBank/DDBJ databases">
        <title>Genomic Encyclopedia of Type Strains, Phase IV (KMG-IV): sequencing the most valuable type-strain genomes for metagenomic binning, comparative biology and taxonomic classification.</title>
        <authorList>
            <person name="Goeker M."/>
        </authorList>
    </citation>
    <scope>NUCLEOTIDE SEQUENCE [LARGE SCALE GENOMIC DNA]</scope>
    <source>
        <strain evidence="8 9">DSM 21634</strain>
    </source>
</reference>
<keyword evidence="6" id="KW-1133">Transmembrane helix</keyword>
<evidence type="ECO:0000256" key="1">
    <source>
        <dbReference type="ARBA" id="ARBA00004370"/>
    </source>
</evidence>
<dbReference type="InterPro" id="IPR004090">
    <property type="entry name" value="Chemotax_Me-accpt_rcpt"/>
</dbReference>
<dbReference type="Gene3D" id="1.10.287.950">
    <property type="entry name" value="Methyl-accepting chemotaxis protein"/>
    <property type="match status" value="1"/>
</dbReference>
<sequence>MPPSPASPASSMRLRTKLLLLVGGVVLLGFAITVTVLARQAGDLQRSTALHYAEELAARNAAQVEAELDAAMLASRTLAYALGGLQASGRADRTAADAQLRAVLAGNPRFLGVWTAWEPNAFDGRDAEFVGTPGHDATGRYIPYWNRGTGQPAVEPLTDYDKPGPGDYYLLARNGKVETLIEPYKYTVAGREVLITTTVVPIMAGERVLGVAGVDVALSDLQQKVGAISIYGDGYASLLSNGGLYVGDRDAANVGKPSTGAHGDALAAVREGKPFEATTFHERLQGQATRLYVPVRVGDARTPWSFAATVPEDRILAEVRRLNWTALVLGGISVVLVSLGLAWALQRLVLRPLGGEPAEAAAISARVAAGDLSQTVRVQGSDTGSLMAQLARMQGDLAGVVARVRHGAEAVANASAEISQGNQDLSSRTESQASALQQTAASMEQLGAAVTQNATHAREADQLARSASQVAQQGGATVERVVATMRDIDAGSRKIADIIGVIDGIAFQTNILALNAAVEAARAGEQGRGFAVVAGEVRSLATRSAQAAREIKDLIGASVQRVEAGTALVDEAGKTMQEVVAAVARVSRLLADVSNASAEQSAGVAQVREAVVQMDQTTQQNAALVEEMAAAASSLQQQADELVRTVSVFRLGHDAPQAGLPRLS</sequence>
<organism evidence="8 9">
    <name type="scientific">Pseudorhodoferax soli</name>
    <dbReference type="NCBI Taxonomy" id="545864"/>
    <lineage>
        <taxon>Bacteria</taxon>
        <taxon>Pseudomonadati</taxon>
        <taxon>Pseudomonadota</taxon>
        <taxon>Betaproteobacteria</taxon>
        <taxon>Burkholderiales</taxon>
        <taxon>Comamonadaceae</taxon>
    </lineage>
</organism>
<dbReference type="AlphaFoldDB" id="A0A368X8X6"/>
<accession>A0A368X8X6</accession>
<dbReference type="PANTHER" id="PTHR43531">
    <property type="entry name" value="PROTEIN ICFG"/>
    <property type="match status" value="1"/>
</dbReference>
<evidence type="ECO:0000259" key="7">
    <source>
        <dbReference type="PROSITE" id="PS50111"/>
    </source>
</evidence>
<dbReference type="FunFam" id="1.10.287.950:FF:000001">
    <property type="entry name" value="Methyl-accepting chemotaxis sensory transducer"/>
    <property type="match status" value="1"/>
</dbReference>
<comment type="subcellular location">
    <subcellularLocation>
        <location evidence="1">Membrane</location>
    </subcellularLocation>
</comment>
<dbReference type="PANTHER" id="PTHR43531:SF14">
    <property type="entry name" value="METHYL-ACCEPTING CHEMOTAXIS PROTEIN I-RELATED"/>
    <property type="match status" value="1"/>
</dbReference>
<dbReference type="SMART" id="SM00283">
    <property type="entry name" value="MA"/>
    <property type="match status" value="1"/>
</dbReference>
<feature type="coiled-coil region" evidence="5">
    <location>
        <begin position="607"/>
        <end position="645"/>
    </location>
</feature>
<evidence type="ECO:0000256" key="2">
    <source>
        <dbReference type="ARBA" id="ARBA00022481"/>
    </source>
</evidence>
<feature type="transmembrane region" description="Helical" evidence="6">
    <location>
        <begin position="324"/>
        <end position="345"/>
    </location>
</feature>
<keyword evidence="6" id="KW-0472">Membrane</keyword>
<dbReference type="Pfam" id="PF22673">
    <property type="entry name" value="MCP-like_PDC_1"/>
    <property type="match status" value="1"/>
</dbReference>
<dbReference type="CDD" id="cd11386">
    <property type="entry name" value="MCP_signal"/>
    <property type="match status" value="1"/>
</dbReference>
<evidence type="ECO:0000256" key="3">
    <source>
        <dbReference type="ARBA" id="ARBA00029447"/>
    </source>
</evidence>
<dbReference type="Proteomes" id="UP000252884">
    <property type="component" value="Unassembled WGS sequence"/>
</dbReference>
<dbReference type="GO" id="GO:0007165">
    <property type="term" value="P:signal transduction"/>
    <property type="evidence" value="ECO:0007669"/>
    <property type="project" value="UniProtKB-KW"/>
</dbReference>
<dbReference type="PROSITE" id="PS50111">
    <property type="entry name" value="CHEMOTAXIS_TRANSDUC_2"/>
    <property type="match status" value="1"/>
</dbReference>
<dbReference type="GO" id="GO:0004888">
    <property type="term" value="F:transmembrane signaling receptor activity"/>
    <property type="evidence" value="ECO:0007669"/>
    <property type="project" value="InterPro"/>
</dbReference>
<feature type="domain" description="Methyl-accepting transducer" evidence="7">
    <location>
        <begin position="407"/>
        <end position="636"/>
    </location>
</feature>
<proteinExistence type="inferred from homology"/>
<keyword evidence="2" id="KW-0488">Methylation</keyword>
<dbReference type="OrthoDB" id="8576332at2"/>
<dbReference type="EMBL" id="QPJK01000015">
    <property type="protein sequence ID" value="RCW64412.1"/>
    <property type="molecule type" value="Genomic_DNA"/>
</dbReference>
<keyword evidence="6" id="KW-0812">Transmembrane</keyword>
<dbReference type="Gene3D" id="3.30.450.20">
    <property type="entry name" value="PAS domain"/>
    <property type="match status" value="2"/>
</dbReference>
<dbReference type="CDD" id="cd12913">
    <property type="entry name" value="PDC1_MCP_like"/>
    <property type="match status" value="1"/>
</dbReference>
<comment type="similarity">
    <text evidence="3">Belongs to the methyl-accepting chemotaxis (MCP) protein family.</text>
</comment>
<evidence type="ECO:0000256" key="6">
    <source>
        <dbReference type="SAM" id="Phobius"/>
    </source>
</evidence>
<dbReference type="PRINTS" id="PR00260">
    <property type="entry name" value="CHEMTRNSDUCR"/>
</dbReference>
<evidence type="ECO:0000313" key="9">
    <source>
        <dbReference type="Proteomes" id="UP000252884"/>
    </source>
</evidence>
<evidence type="ECO:0000313" key="8">
    <source>
        <dbReference type="EMBL" id="RCW64412.1"/>
    </source>
</evidence>
<dbReference type="GO" id="GO:0005886">
    <property type="term" value="C:plasma membrane"/>
    <property type="evidence" value="ECO:0007669"/>
    <property type="project" value="TreeGrafter"/>
</dbReference>
<comment type="caution">
    <text evidence="8">The sequence shown here is derived from an EMBL/GenBank/DDBJ whole genome shotgun (WGS) entry which is preliminary data.</text>
</comment>
<evidence type="ECO:0000256" key="4">
    <source>
        <dbReference type="PROSITE-ProRule" id="PRU00284"/>
    </source>
</evidence>
<dbReference type="InterPro" id="IPR051310">
    <property type="entry name" value="MCP_chemotaxis"/>
</dbReference>
<protein>
    <submittedName>
        <fullName evidence="8">Methyl-accepting chemotaxis sensory transducer with Cache sensor</fullName>
    </submittedName>
</protein>
<keyword evidence="5" id="KW-0175">Coiled coil</keyword>
<evidence type="ECO:0000256" key="5">
    <source>
        <dbReference type="SAM" id="Coils"/>
    </source>
</evidence>
<dbReference type="Pfam" id="PF00015">
    <property type="entry name" value="MCPsignal"/>
    <property type="match status" value="1"/>
</dbReference>